<organism evidence="1 2">
    <name type="scientific">Crystallibacter crystallopoietes</name>
    <dbReference type="NCBI Taxonomy" id="37928"/>
    <lineage>
        <taxon>Bacteria</taxon>
        <taxon>Bacillati</taxon>
        <taxon>Actinomycetota</taxon>
        <taxon>Actinomycetes</taxon>
        <taxon>Micrococcales</taxon>
        <taxon>Micrococcaceae</taxon>
        <taxon>Crystallibacter</taxon>
    </lineage>
</organism>
<dbReference type="AlphaFoldDB" id="A0A1H0ZS41"/>
<keyword evidence="2" id="KW-1185">Reference proteome</keyword>
<dbReference type="EMBL" id="FNKH01000002">
    <property type="protein sequence ID" value="SDQ30234.1"/>
    <property type="molecule type" value="Genomic_DNA"/>
</dbReference>
<dbReference type="Proteomes" id="UP000181917">
    <property type="component" value="Unassembled WGS sequence"/>
</dbReference>
<sequence length="70" mass="7855">MLDKPYLSPKEAFPSHLETLSREELDLLAQQLQEEVFRECNAGAGEANPETLLRQSLVELEVAARDNNGE</sequence>
<evidence type="ECO:0000313" key="2">
    <source>
        <dbReference type="Proteomes" id="UP000181917"/>
    </source>
</evidence>
<reference evidence="1 2" key="1">
    <citation type="submission" date="2016-10" db="EMBL/GenBank/DDBJ databases">
        <authorList>
            <person name="de Groot N.N."/>
        </authorList>
    </citation>
    <scope>NUCLEOTIDE SEQUENCE [LARGE SCALE GENOMIC DNA]</scope>
    <source>
        <strain evidence="1 2">DSM 20117</strain>
    </source>
</reference>
<accession>A0A1H0ZS41</accession>
<protein>
    <submittedName>
        <fullName evidence="1">Uncharacterized protein</fullName>
    </submittedName>
</protein>
<gene>
    <name evidence="1" type="ORF">SAMN04489742_0532</name>
</gene>
<evidence type="ECO:0000313" key="1">
    <source>
        <dbReference type="EMBL" id="SDQ30234.1"/>
    </source>
</evidence>
<dbReference type="RefSeq" id="WP_074699118.1">
    <property type="nucleotide sequence ID" value="NZ_CP018863.1"/>
</dbReference>
<proteinExistence type="predicted"/>
<dbReference type="OrthoDB" id="9908120at2"/>
<name>A0A1H0ZS41_9MICC</name>
<dbReference type="KEGG" id="acry:AC20117_14630"/>